<gene>
    <name evidence="2" type="ORF">FH063_000592</name>
</gene>
<organism evidence="2 3">
    <name type="scientific">Azospirillum argentinense</name>
    <dbReference type="NCBI Taxonomy" id="2970906"/>
    <lineage>
        <taxon>Bacteria</taxon>
        <taxon>Pseudomonadati</taxon>
        <taxon>Pseudomonadota</taxon>
        <taxon>Alphaproteobacteria</taxon>
        <taxon>Rhodospirillales</taxon>
        <taxon>Azospirillaceae</taxon>
        <taxon>Azospirillum</taxon>
    </lineage>
</organism>
<sequence length="109" mass="11162">MEKERSPPATDPGFFMTTSDTPDARPNAGAQRLRDAIDKGLTGDKVPAADPAAAPLGTDDEAAGTRPPPAASAHEPAPPEARAPSGHSKGADAFRKGDLPYSEGTRDDG</sequence>
<feature type="compositionally biased region" description="Pro residues" evidence="1">
    <location>
        <begin position="66"/>
        <end position="81"/>
    </location>
</feature>
<feature type="compositionally biased region" description="Basic and acidic residues" evidence="1">
    <location>
        <begin position="89"/>
        <end position="109"/>
    </location>
</feature>
<accession>A0A5B0L0J7</accession>
<proteinExistence type="predicted"/>
<comment type="caution">
    <text evidence="2">The sequence shown here is derived from an EMBL/GenBank/DDBJ whole genome shotgun (WGS) entry which is preliminary data.</text>
</comment>
<feature type="region of interest" description="Disordered" evidence="1">
    <location>
        <begin position="1"/>
        <end position="109"/>
    </location>
</feature>
<dbReference type="Proteomes" id="UP000325333">
    <property type="component" value="Unassembled WGS sequence"/>
</dbReference>
<reference evidence="2 3" key="1">
    <citation type="submission" date="2019-07" db="EMBL/GenBank/DDBJ databases">
        <title>Genome sequencing of the stress-tolerant strain Azospirillum brasilense Az19.</title>
        <authorList>
            <person name="Maroniche G.A."/>
            <person name="Garcia J.E."/>
            <person name="Pagnussat L."/>
            <person name="Amenta M."/>
            <person name="Creus C.M."/>
        </authorList>
    </citation>
    <scope>NUCLEOTIDE SEQUENCE [LARGE SCALE GENOMIC DNA]</scope>
    <source>
        <strain evidence="2 3">Az19</strain>
    </source>
</reference>
<evidence type="ECO:0000256" key="1">
    <source>
        <dbReference type="SAM" id="MobiDB-lite"/>
    </source>
</evidence>
<name>A0A5B0L0J7_9PROT</name>
<evidence type="ECO:0000313" key="2">
    <source>
        <dbReference type="EMBL" id="KAA1058392.1"/>
    </source>
</evidence>
<dbReference type="AlphaFoldDB" id="A0A5B0L0J7"/>
<feature type="compositionally biased region" description="Basic and acidic residues" evidence="1">
    <location>
        <begin position="32"/>
        <end position="42"/>
    </location>
</feature>
<evidence type="ECO:0000313" key="3">
    <source>
        <dbReference type="Proteomes" id="UP000325333"/>
    </source>
</evidence>
<protein>
    <submittedName>
        <fullName evidence="2">Uncharacterized protein</fullName>
    </submittedName>
</protein>
<dbReference type="EMBL" id="VEWN01000001">
    <property type="protein sequence ID" value="KAA1058392.1"/>
    <property type="molecule type" value="Genomic_DNA"/>
</dbReference>